<dbReference type="SUPFAM" id="SSF53850">
    <property type="entry name" value="Periplasmic binding protein-like II"/>
    <property type="match status" value="1"/>
</dbReference>
<evidence type="ECO:0000313" key="2">
    <source>
        <dbReference type="EMBL" id="WAH44494.1"/>
    </source>
</evidence>
<organism evidence="2 3">
    <name type="scientific">Alicyclobacillus fastidiosus</name>
    <dbReference type="NCBI Taxonomy" id="392011"/>
    <lineage>
        <taxon>Bacteria</taxon>
        <taxon>Bacillati</taxon>
        <taxon>Bacillota</taxon>
        <taxon>Bacilli</taxon>
        <taxon>Bacillales</taxon>
        <taxon>Alicyclobacillaceae</taxon>
        <taxon>Alicyclobacillus</taxon>
    </lineage>
</organism>
<dbReference type="EMBL" id="CP104067">
    <property type="protein sequence ID" value="WAH44494.1"/>
    <property type="molecule type" value="Genomic_DNA"/>
</dbReference>
<name>A0ABY6ZNN8_9BACL</name>
<proteinExistence type="predicted"/>
<dbReference type="Pfam" id="PF01547">
    <property type="entry name" value="SBP_bac_1"/>
    <property type="match status" value="1"/>
</dbReference>
<dbReference type="InterPro" id="IPR050490">
    <property type="entry name" value="Bact_solute-bd_prot1"/>
</dbReference>
<evidence type="ECO:0000313" key="3">
    <source>
        <dbReference type="Proteomes" id="UP001164761"/>
    </source>
</evidence>
<feature type="region of interest" description="Disordered" evidence="1">
    <location>
        <begin position="1"/>
        <end position="20"/>
    </location>
</feature>
<gene>
    <name evidence="2" type="ORF">NZD89_03275</name>
</gene>
<evidence type="ECO:0000256" key="1">
    <source>
        <dbReference type="SAM" id="MobiDB-lite"/>
    </source>
</evidence>
<accession>A0ABY6ZNN8</accession>
<dbReference type="Proteomes" id="UP001164761">
    <property type="component" value="Chromosome"/>
</dbReference>
<sequence>MPLAGCGTASNGSSNSSSSQKSVNITFSWWTNPTRTKETEQAISLFEKKYPNIHVTMEYMPWDGYWSKMATEAAAGSAPDVMQMDGSVLDEYVTKNQLMDLGTTSVDSSGLDKNVVQLGDVNGKLYAIPAAVNALAMIYNPALLKQAGVSFDPSKNYTWDDFAKLCEEIHQKLPNVYGATDEIYNEAELAYWARCNGEQMYSSDGKSLARSNDAA</sequence>
<dbReference type="PANTHER" id="PTHR43649">
    <property type="entry name" value="ARABINOSE-BINDING PROTEIN-RELATED"/>
    <property type="match status" value="1"/>
</dbReference>
<dbReference type="PANTHER" id="PTHR43649:SF11">
    <property type="entry name" value="ABC TRANSPORTER SUBSTRATE-BINDING PROTEIN YESO-RELATED"/>
    <property type="match status" value="1"/>
</dbReference>
<protein>
    <submittedName>
        <fullName evidence="2">Extracellular solute-binding protein</fullName>
    </submittedName>
</protein>
<feature type="compositionally biased region" description="Low complexity" evidence="1">
    <location>
        <begin position="10"/>
        <end position="20"/>
    </location>
</feature>
<reference evidence="2" key="1">
    <citation type="submission" date="2022-08" db="EMBL/GenBank/DDBJ databases">
        <title>Alicyclobacillus fastidiosus DSM 17978, complete genome.</title>
        <authorList>
            <person name="Wang Q."/>
            <person name="Cai R."/>
            <person name="Wang Z."/>
        </authorList>
    </citation>
    <scope>NUCLEOTIDE SEQUENCE</scope>
    <source>
        <strain evidence="2">DSM 17978</strain>
    </source>
</reference>
<dbReference type="RefSeq" id="WP_268008378.1">
    <property type="nucleotide sequence ID" value="NZ_CP104067.1"/>
</dbReference>
<dbReference type="Gene3D" id="3.40.190.10">
    <property type="entry name" value="Periplasmic binding protein-like II"/>
    <property type="match status" value="1"/>
</dbReference>
<keyword evidence="3" id="KW-1185">Reference proteome</keyword>
<dbReference type="InterPro" id="IPR006059">
    <property type="entry name" value="SBP"/>
</dbReference>